<comment type="catalytic activity">
    <reaction evidence="7">
        <text>a 2'-deoxycytidine in DNA + S-adenosyl-L-methionine = a 5-methyl-2'-deoxycytidine in DNA + S-adenosyl-L-homocysteine + H(+)</text>
        <dbReference type="Rhea" id="RHEA:13681"/>
        <dbReference type="Rhea" id="RHEA-COMP:11369"/>
        <dbReference type="Rhea" id="RHEA-COMP:11370"/>
        <dbReference type="ChEBI" id="CHEBI:15378"/>
        <dbReference type="ChEBI" id="CHEBI:57856"/>
        <dbReference type="ChEBI" id="CHEBI:59789"/>
        <dbReference type="ChEBI" id="CHEBI:85452"/>
        <dbReference type="ChEBI" id="CHEBI:85454"/>
        <dbReference type="EC" id="2.1.1.37"/>
    </reaction>
</comment>
<dbReference type="Pfam" id="PF00145">
    <property type="entry name" value="DNA_methylase"/>
    <property type="match status" value="1"/>
</dbReference>
<dbReference type="Gene3D" id="3.90.120.10">
    <property type="entry name" value="DNA Methylase, subunit A, domain 2"/>
    <property type="match status" value="1"/>
</dbReference>
<evidence type="ECO:0000256" key="7">
    <source>
        <dbReference type="RuleBase" id="RU000417"/>
    </source>
</evidence>
<dbReference type="GO" id="GO:0009307">
    <property type="term" value="P:DNA restriction-modification system"/>
    <property type="evidence" value="ECO:0007669"/>
    <property type="project" value="UniProtKB-KW"/>
</dbReference>
<evidence type="ECO:0000313" key="8">
    <source>
        <dbReference type="EMBL" id="OGZ06349.1"/>
    </source>
</evidence>
<dbReference type="GO" id="GO:0032259">
    <property type="term" value="P:methylation"/>
    <property type="evidence" value="ECO:0007669"/>
    <property type="project" value="UniProtKB-KW"/>
</dbReference>
<evidence type="ECO:0000256" key="5">
    <source>
        <dbReference type="PROSITE-ProRule" id="PRU01016"/>
    </source>
</evidence>
<dbReference type="PRINTS" id="PR00105">
    <property type="entry name" value="C5METTRFRASE"/>
</dbReference>
<dbReference type="InterPro" id="IPR029063">
    <property type="entry name" value="SAM-dependent_MTases_sf"/>
</dbReference>
<evidence type="ECO:0000313" key="9">
    <source>
        <dbReference type="Proteomes" id="UP000177122"/>
    </source>
</evidence>
<keyword evidence="3 5" id="KW-0949">S-adenosyl-L-methionine</keyword>
<gene>
    <name evidence="8" type="ORF">A2845_00940</name>
</gene>
<keyword evidence="4" id="KW-0680">Restriction system</keyword>
<name>A0A1G2CY84_9BACT</name>
<keyword evidence="1 5" id="KW-0489">Methyltransferase</keyword>
<feature type="active site" evidence="5">
    <location>
        <position position="88"/>
    </location>
</feature>
<dbReference type="InterPro" id="IPR018117">
    <property type="entry name" value="C5_DNA_meth_AS"/>
</dbReference>
<dbReference type="InterPro" id="IPR031303">
    <property type="entry name" value="C5_meth_CS"/>
</dbReference>
<keyword evidence="2 5" id="KW-0808">Transferase</keyword>
<evidence type="ECO:0000256" key="3">
    <source>
        <dbReference type="ARBA" id="ARBA00022691"/>
    </source>
</evidence>
<comment type="similarity">
    <text evidence="5 6">Belongs to the class I-like SAM-binding methyltransferase superfamily. C5-methyltransferase family.</text>
</comment>
<evidence type="ECO:0000256" key="1">
    <source>
        <dbReference type="ARBA" id="ARBA00022603"/>
    </source>
</evidence>
<dbReference type="PROSITE" id="PS00095">
    <property type="entry name" value="C5_MTASE_2"/>
    <property type="match status" value="1"/>
</dbReference>
<dbReference type="SUPFAM" id="SSF53335">
    <property type="entry name" value="S-adenosyl-L-methionine-dependent methyltransferases"/>
    <property type="match status" value="1"/>
</dbReference>
<proteinExistence type="inferred from homology"/>
<evidence type="ECO:0000256" key="6">
    <source>
        <dbReference type="RuleBase" id="RU000416"/>
    </source>
</evidence>
<reference evidence="8 9" key="1">
    <citation type="journal article" date="2016" name="Nat. Commun.">
        <title>Thousands of microbial genomes shed light on interconnected biogeochemical processes in an aquifer system.</title>
        <authorList>
            <person name="Anantharaman K."/>
            <person name="Brown C.T."/>
            <person name="Hug L.A."/>
            <person name="Sharon I."/>
            <person name="Castelle C.J."/>
            <person name="Probst A.J."/>
            <person name="Thomas B.C."/>
            <person name="Singh A."/>
            <person name="Wilkins M.J."/>
            <person name="Karaoz U."/>
            <person name="Brodie E.L."/>
            <person name="Williams K.H."/>
            <person name="Hubbard S.S."/>
            <person name="Banfield J.F."/>
        </authorList>
    </citation>
    <scope>NUCLEOTIDE SEQUENCE [LARGE SCALE GENOMIC DNA]</scope>
</reference>
<dbReference type="InterPro" id="IPR050390">
    <property type="entry name" value="C5-Methyltransferase"/>
</dbReference>
<dbReference type="PANTHER" id="PTHR10629">
    <property type="entry name" value="CYTOSINE-SPECIFIC METHYLTRANSFERASE"/>
    <property type="match status" value="1"/>
</dbReference>
<accession>A0A1G2CY84</accession>
<dbReference type="NCBIfam" id="TIGR00675">
    <property type="entry name" value="dcm"/>
    <property type="match status" value="1"/>
</dbReference>
<sequence length="367" mass="41138">MSSRRANKSKDIKVVDLFCGVGGLTHGLILEGLDVVAGVDNDVSCQFAFEQNNSSKFIYKDVSKFSSKELEELYGDAPVKVLVGCAPCQPFSAISKSKAIGKDDDRNRWAPLYRFIKLIQDTKPDVVSMENVPDLCNTKKYPVFADFLKSLSVAGYNVSYKVVDVSRYGVPQKRRRMVLLASRLGEISLIPETHDKTNVVTVRETIGHLENLKDGEVHKLDVLHRSSRLSEMNKRRIIATPKNGGSAKSWSDDLMPDCFKRDSGKSYMTTVYGRMRWDDASPTITTHCTTLGAGRYGHPKQNRAISLREAALLQSFPEYYQFDPPEKISMVKTARHIGNAVPVQLGRVIGESIKRHIETHRATARRK</sequence>
<evidence type="ECO:0000256" key="2">
    <source>
        <dbReference type="ARBA" id="ARBA00022679"/>
    </source>
</evidence>
<dbReference type="EMBL" id="MHLI01000004">
    <property type="protein sequence ID" value="OGZ06349.1"/>
    <property type="molecule type" value="Genomic_DNA"/>
</dbReference>
<comment type="caution">
    <text evidence="8">The sequence shown here is derived from an EMBL/GenBank/DDBJ whole genome shotgun (WGS) entry which is preliminary data.</text>
</comment>
<dbReference type="PROSITE" id="PS00094">
    <property type="entry name" value="C5_MTASE_1"/>
    <property type="match status" value="1"/>
</dbReference>
<dbReference type="Proteomes" id="UP000177122">
    <property type="component" value="Unassembled WGS sequence"/>
</dbReference>
<dbReference type="PANTHER" id="PTHR10629:SF52">
    <property type="entry name" value="DNA (CYTOSINE-5)-METHYLTRANSFERASE 1"/>
    <property type="match status" value="1"/>
</dbReference>
<dbReference type="AlphaFoldDB" id="A0A1G2CY84"/>
<protein>
    <recommendedName>
        <fullName evidence="7">Cytosine-specific methyltransferase</fullName>
        <ecNumber evidence="7">2.1.1.37</ecNumber>
    </recommendedName>
</protein>
<dbReference type="GO" id="GO:0003886">
    <property type="term" value="F:DNA (cytosine-5-)-methyltransferase activity"/>
    <property type="evidence" value="ECO:0007669"/>
    <property type="project" value="UniProtKB-EC"/>
</dbReference>
<dbReference type="EC" id="2.1.1.37" evidence="7"/>
<evidence type="ECO:0000256" key="4">
    <source>
        <dbReference type="ARBA" id="ARBA00022747"/>
    </source>
</evidence>
<organism evidence="8 9">
    <name type="scientific">Candidatus Lloydbacteria bacterium RIFCSPHIGHO2_01_FULL_49_22</name>
    <dbReference type="NCBI Taxonomy" id="1798658"/>
    <lineage>
        <taxon>Bacteria</taxon>
        <taxon>Candidatus Lloydiibacteriota</taxon>
    </lineage>
</organism>
<dbReference type="InterPro" id="IPR001525">
    <property type="entry name" value="C5_MeTfrase"/>
</dbReference>
<dbReference type="PROSITE" id="PS51679">
    <property type="entry name" value="SAM_MT_C5"/>
    <property type="match status" value="1"/>
</dbReference>
<dbReference type="Gene3D" id="3.40.50.150">
    <property type="entry name" value="Vaccinia Virus protein VP39"/>
    <property type="match status" value="1"/>
</dbReference>